<feature type="transmembrane region" description="Helical" evidence="6">
    <location>
        <begin position="124"/>
        <end position="147"/>
    </location>
</feature>
<keyword evidence="2" id="KW-1003">Cell membrane</keyword>
<evidence type="ECO:0000313" key="7">
    <source>
        <dbReference type="EMBL" id="RGC34606.1"/>
    </source>
</evidence>
<name>A0A3E2X0J2_9FIRM</name>
<proteinExistence type="predicted"/>
<keyword evidence="5 6" id="KW-0472">Membrane</keyword>
<evidence type="ECO:0000313" key="8">
    <source>
        <dbReference type="Proteomes" id="UP000261111"/>
    </source>
</evidence>
<keyword evidence="4 6" id="KW-1133">Transmembrane helix</keyword>
<dbReference type="EMBL" id="QVIA01000003">
    <property type="protein sequence ID" value="RGC34606.1"/>
    <property type="molecule type" value="Genomic_DNA"/>
</dbReference>
<reference evidence="7 8" key="1">
    <citation type="submission" date="2018-08" db="EMBL/GenBank/DDBJ databases">
        <title>A genome reference for cultivated species of the human gut microbiota.</title>
        <authorList>
            <person name="Zou Y."/>
            <person name="Xue W."/>
            <person name="Luo G."/>
        </authorList>
    </citation>
    <scope>NUCLEOTIDE SEQUENCE [LARGE SCALE GENOMIC DNA]</scope>
    <source>
        <strain evidence="7 8">AF19-21</strain>
    </source>
</reference>
<comment type="subcellular location">
    <subcellularLocation>
        <location evidence="1">Cell membrane</location>
        <topology evidence="1">Multi-pass membrane protein</topology>
    </subcellularLocation>
</comment>
<feature type="transmembrane region" description="Helical" evidence="6">
    <location>
        <begin position="12"/>
        <end position="31"/>
    </location>
</feature>
<evidence type="ECO:0000256" key="3">
    <source>
        <dbReference type="ARBA" id="ARBA00022692"/>
    </source>
</evidence>
<evidence type="ECO:0000256" key="4">
    <source>
        <dbReference type="ARBA" id="ARBA00022989"/>
    </source>
</evidence>
<dbReference type="Proteomes" id="UP000261111">
    <property type="component" value="Unassembled WGS sequence"/>
</dbReference>
<feature type="transmembrane region" description="Helical" evidence="6">
    <location>
        <begin position="43"/>
        <end position="65"/>
    </location>
</feature>
<feature type="transmembrane region" description="Helical" evidence="6">
    <location>
        <begin position="322"/>
        <end position="345"/>
    </location>
</feature>
<dbReference type="PANTHER" id="PTHR30250:SF24">
    <property type="entry name" value="STAGE V SPORULATION PROTEIN B"/>
    <property type="match status" value="1"/>
</dbReference>
<dbReference type="InterPro" id="IPR050833">
    <property type="entry name" value="Poly_Biosynth_Transport"/>
</dbReference>
<feature type="transmembrane region" description="Helical" evidence="6">
    <location>
        <begin position="414"/>
        <end position="433"/>
    </location>
</feature>
<feature type="transmembrane region" description="Helical" evidence="6">
    <location>
        <begin position="183"/>
        <end position="204"/>
    </location>
</feature>
<dbReference type="RefSeq" id="WP_117440661.1">
    <property type="nucleotide sequence ID" value="NZ_QVIA01000003.1"/>
</dbReference>
<dbReference type="Pfam" id="PF01943">
    <property type="entry name" value="Polysacc_synt"/>
    <property type="match status" value="1"/>
</dbReference>
<evidence type="ECO:0000256" key="1">
    <source>
        <dbReference type="ARBA" id="ARBA00004651"/>
    </source>
</evidence>
<dbReference type="GeneID" id="93333888"/>
<dbReference type="CDD" id="cd13124">
    <property type="entry name" value="MATE_SpoVB_like"/>
    <property type="match status" value="1"/>
</dbReference>
<dbReference type="AlphaFoldDB" id="A0A3E2X0J2"/>
<sequence length="437" mass="47694">MSRKQTIIRGTFILTATGFLCRFMGFFYRIFLSHTFGEEGVGLYQLIFPVYSLCFALTAAGLETAISRTVAQKVSLGRKKEARQILMLGLVLSVLLSCACVLILQGNAAYIAEKLLGDARCEPLLIPLSYALPFAAIHSCICGYCYGMKETKIPALSQVVEQVTRIISVYVFYLILMKKGDDVTITIAVLGLVIGEMLSALYAAKSLTRSSHVLSHLNITYTDFVHRFRELMPLSLPLTANRVLINLLQSIEAISIPARLQLYNHSTSEALSIYGVLTGMALPCILFPSAITSSISIMLMPTVAEIQTTDNRDDMVNIIKKVAGSCFILGLSCCFIFLVLGNWMGTVLFGSSTAGKFIITLAWMCPFLYTNSALLSVINGLGKTAYTFLINSLGLLIRIGSVFAAIPLFGIQGYLWGMLASQLIVSICAGIVLKKEI</sequence>
<dbReference type="PIRSF" id="PIRSF038958">
    <property type="entry name" value="PG_synth_SpoVB"/>
    <property type="match status" value="1"/>
</dbReference>
<gene>
    <name evidence="7" type="ORF">DWX41_03890</name>
</gene>
<evidence type="ECO:0000256" key="5">
    <source>
        <dbReference type="ARBA" id="ARBA00023136"/>
    </source>
</evidence>
<feature type="transmembrane region" description="Helical" evidence="6">
    <location>
        <begin position="357"/>
        <end position="378"/>
    </location>
</feature>
<feature type="transmembrane region" description="Helical" evidence="6">
    <location>
        <begin position="385"/>
        <end position="408"/>
    </location>
</feature>
<protein>
    <submittedName>
        <fullName evidence="7">Polysaccharide biosynthesis protein</fullName>
    </submittedName>
</protein>
<dbReference type="InterPro" id="IPR024923">
    <property type="entry name" value="PG_synth_SpoVB"/>
</dbReference>
<evidence type="ECO:0000256" key="2">
    <source>
        <dbReference type="ARBA" id="ARBA00022475"/>
    </source>
</evidence>
<keyword evidence="3 6" id="KW-0812">Transmembrane</keyword>
<dbReference type="InterPro" id="IPR002797">
    <property type="entry name" value="Polysacc_synth"/>
</dbReference>
<dbReference type="GO" id="GO:0005886">
    <property type="term" value="C:plasma membrane"/>
    <property type="evidence" value="ECO:0007669"/>
    <property type="project" value="UniProtKB-SubCell"/>
</dbReference>
<dbReference type="PANTHER" id="PTHR30250">
    <property type="entry name" value="PST FAMILY PREDICTED COLANIC ACID TRANSPORTER"/>
    <property type="match status" value="1"/>
</dbReference>
<comment type="caution">
    <text evidence="7">The sequence shown here is derived from an EMBL/GenBank/DDBJ whole genome shotgun (WGS) entry which is preliminary data.</text>
</comment>
<feature type="transmembrane region" description="Helical" evidence="6">
    <location>
        <begin position="85"/>
        <end position="104"/>
    </location>
</feature>
<accession>A0A3E2X0J2</accession>
<evidence type="ECO:0000256" key="6">
    <source>
        <dbReference type="SAM" id="Phobius"/>
    </source>
</evidence>
<organism evidence="7 8">
    <name type="scientific">Hungatella hathewayi</name>
    <dbReference type="NCBI Taxonomy" id="154046"/>
    <lineage>
        <taxon>Bacteria</taxon>
        <taxon>Bacillati</taxon>
        <taxon>Bacillota</taxon>
        <taxon>Clostridia</taxon>
        <taxon>Lachnospirales</taxon>
        <taxon>Lachnospiraceae</taxon>
        <taxon>Hungatella</taxon>
    </lineage>
</organism>